<feature type="compositionally biased region" description="Basic and acidic residues" evidence="1">
    <location>
        <begin position="297"/>
        <end position="309"/>
    </location>
</feature>
<feature type="compositionally biased region" description="Polar residues" evidence="1">
    <location>
        <begin position="13"/>
        <end position="22"/>
    </location>
</feature>
<sequence length="392" mass="42996">MTRRPEAHRTAEENSSQEQNAEVTPAQGVAQVGDPYATRYTPEEDYTLFYGRIFLTELRTTPPADAHLSRPPQEHAHLLRFPVDQAVRLFDDADGNARWISEDALYSHERVIQQDHVRLHPAADPIDTILRRVELARDAGAQPHLEGVSSYLRDAPALRRPTIEWLLAELENDSAGGEMFGDLEDDNADSDINLHFGFTANRLPNSLRSLVTEDPEAYGVGSIADPMREGRGTIHRTNRQNAHSAATEAMPLIPSHTTASRPSLLSAPINPTPLRQVSNANDVGLSTSSMHSASGSERVRSGRVSKPDTIRQSSSGTSPRRAAQTHQSSINSTPLAPSTTGQTPSQSRIGDVYPEPGAQADESRQTPRRGGRLNDVTDPNFEAIVYESEPEQ</sequence>
<evidence type="ECO:0000313" key="3">
    <source>
        <dbReference type="Proteomes" id="UP000016932"/>
    </source>
</evidence>
<proteinExistence type="predicted"/>
<evidence type="ECO:0000313" key="2">
    <source>
        <dbReference type="EMBL" id="EME78740.1"/>
    </source>
</evidence>
<dbReference type="Proteomes" id="UP000016932">
    <property type="component" value="Unassembled WGS sequence"/>
</dbReference>
<dbReference type="EMBL" id="KB446563">
    <property type="protein sequence ID" value="EME78740.1"/>
    <property type="molecule type" value="Genomic_DNA"/>
</dbReference>
<protein>
    <submittedName>
        <fullName evidence="2">Uncharacterized protein</fullName>
    </submittedName>
</protein>
<reference evidence="2 3" key="1">
    <citation type="journal article" date="2012" name="PLoS Pathog.">
        <title>Diverse lifestyles and strategies of plant pathogenesis encoded in the genomes of eighteen Dothideomycetes fungi.</title>
        <authorList>
            <person name="Ohm R.A."/>
            <person name="Feau N."/>
            <person name="Henrissat B."/>
            <person name="Schoch C.L."/>
            <person name="Horwitz B.A."/>
            <person name="Barry K.W."/>
            <person name="Condon B.J."/>
            <person name="Copeland A.C."/>
            <person name="Dhillon B."/>
            <person name="Glaser F."/>
            <person name="Hesse C.N."/>
            <person name="Kosti I."/>
            <person name="LaButti K."/>
            <person name="Lindquist E.A."/>
            <person name="Lucas S."/>
            <person name="Salamov A.A."/>
            <person name="Bradshaw R.E."/>
            <person name="Ciuffetti L."/>
            <person name="Hamelin R.C."/>
            <person name="Kema G.H.J."/>
            <person name="Lawrence C."/>
            <person name="Scott J.A."/>
            <person name="Spatafora J.W."/>
            <person name="Turgeon B.G."/>
            <person name="de Wit P.J.G.M."/>
            <person name="Zhong S."/>
            <person name="Goodwin S.B."/>
            <person name="Grigoriev I.V."/>
        </authorList>
    </citation>
    <scope>NUCLEOTIDE SEQUENCE [LARGE SCALE GENOMIC DNA]</scope>
    <source>
        <strain evidence="2 3">CIRAD86</strain>
    </source>
</reference>
<dbReference type="RefSeq" id="XP_007930817.1">
    <property type="nucleotide sequence ID" value="XM_007932626.1"/>
</dbReference>
<keyword evidence="3" id="KW-1185">Reference proteome</keyword>
<dbReference type="VEuPathDB" id="FungiDB:MYCFIDRAFT_78435"/>
<feature type="compositionally biased region" description="Basic and acidic residues" evidence="1">
    <location>
        <begin position="1"/>
        <end position="12"/>
    </location>
</feature>
<name>M2YLZ8_PSEFD</name>
<gene>
    <name evidence="2" type="ORF">MYCFIDRAFT_78435</name>
</gene>
<dbReference type="GeneID" id="19341457"/>
<dbReference type="HOGENOM" id="CLU_704226_0_0_1"/>
<dbReference type="OrthoDB" id="10429064at2759"/>
<feature type="region of interest" description="Disordered" evidence="1">
    <location>
        <begin position="236"/>
        <end position="392"/>
    </location>
</feature>
<feature type="compositionally biased region" description="Polar residues" evidence="1">
    <location>
        <begin position="310"/>
        <end position="348"/>
    </location>
</feature>
<feature type="region of interest" description="Disordered" evidence="1">
    <location>
        <begin position="1"/>
        <end position="34"/>
    </location>
</feature>
<dbReference type="AlphaFoldDB" id="M2YLZ8"/>
<organism evidence="2 3">
    <name type="scientific">Pseudocercospora fijiensis (strain CIRAD86)</name>
    <name type="common">Black leaf streak disease fungus</name>
    <name type="synonym">Mycosphaerella fijiensis</name>
    <dbReference type="NCBI Taxonomy" id="383855"/>
    <lineage>
        <taxon>Eukaryota</taxon>
        <taxon>Fungi</taxon>
        <taxon>Dikarya</taxon>
        <taxon>Ascomycota</taxon>
        <taxon>Pezizomycotina</taxon>
        <taxon>Dothideomycetes</taxon>
        <taxon>Dothideomycetidae</taxon>
        <taxon>Mycosphaerellales</taxon>
        <taxon>Mycosphaerellaceae</taxon>
        <taxon>Pseudocercospora</taxon>
    </lineage>
</organism>
<dbReference type="KEGG" id="pfj:MYCFIDRAFT_78435"/>
<evidence type="ECO:0000256" key="1">
    <source>
        <dbReference type="SAM" id="MobiDB-lite"/>
    </source>
</evidence>
<feature type="compositionally biased region" description="Polar residues" evidence="1">
    <location>
        <begin position="273"/>
        <end position="291"/>
    </location>
</feature>
<accession>M2YLZ8</accession>